<reference evidence="1 2" key="1">
    <citation type="journal article" date="2022" name="DNA Res.">
        <title>Chromosomal-level genome assembly of the orchid tree Bauhinia variegata (Leguminosae; Cercidoideae) supports the allotetraploid origin hypothesis of Bauhinia.</title>
        <authorList>
            <person name="Zhong Y."/>
            <person name="Chen Y."/>
            <person name="Zheng D."/>
            <person name="Pang J."/>
            <person name="Liu Y."/>
            <person name="Luo S."/>
            <person name="Meng S."/>
            <person name="Qian L."/>
            <person name="Wei D."/>
            <person name="Dai S."/>
            <person name="Zhou R."/>
        </authorList>
    </citation>
    <scope>NUCLEOTIDE SEQUENCE [LARGE SCALE GENOMIC DNA]</scope>
    <source>
        <strain evidence="1">BV-YZ2020</strain>
    </source>
</reference>
<keyword evidence="2" id="KW-1185">Reference proteome</keyword>
<organism evidence="1 2">
    <name type="scientific">Bauhinia variegata</name>
    <name type="common">Purple orchid tree</name>
    <name type="synonym">Phanera variegata</name>
    <dbReference type="NCBI Taxonomy" id="167791"/>
    <lineage>
        <taxon>Eukaryota</taxon>
        <taxon>Viridiplantae</taxon>
        <taxon>Streptophyta</taxon>
        <taxon>Embryophyta</taxon>
        <taxon>Tracheophyta</taxon>
        <taxon>Spermatophyta</taxon>
        <taxon>Magnoliopsida</taxon>
        <taxon>eudicotyledons</taxon>
        <taxon>Gunneridae</taxon>
        <taxon>Pentapetalae</taxon>
        <taxon>rosids</taxon>
        <taxon>fabids</taxon>
        <taxon>Fabales</taxon>
        <taxon>Fabaceae</taxon>
        <taxon>Cercidoideae</taxon>
        <taxon>Cercideae</taxon>
        <taxon>Bauhiniinae</taxon>
        <taxon>Bauhinia</taxon>
    </lineage>
</organism>
<dbReference type="EMBL" id="CM039438">
    <property type="protein sequence ID" value="KAI4301043.1"/>
    <property type="molecule type" value="Genomic_DNA"/>
</dbReference>
<evidence type="ECO:0000313" key="2">
    <source>
        <dbReference type="Proteomes" id="UP000828941"/>
    </source>
</evidence>
<gene>
    <name evidence="1" type="ORF">L6164_034362</name>
</gene>
<dbReference type="Proteomes" id="UP000828941">
    <property type="component" value="Chromosome 13"/>
</dbReference>
<accession>A0ACB9KVE0</accession>
<proteinExistence type="predicted"/>
<sequence>MKLSRLSGFQITRFFRFQKKSTRVCSSVTLGSIPRRELLTGCCPAGSCIFSQRISKLKNRCKQYLGWQLQRTTPQYSYDFHSYCLNFDDGSSSDHIPPRTVS</sequence>
<evidence type="ECO:0000313" key="1">
    <source>
        <dbReference type="EMBL" id="KAI4301043.1"/>
    </source>
</evidence>
<protein>
    <submittedName>
        <fullName evidence="1">Uncharacterized protein</fullName>
    </submittedName>
</protein>
<comment type="caution">
    <text evidence="1">The sequence shown here is derived from an EMBL/GenBank/DDBJ whole genome shotgun (WGS) entry which is preliminary data.</text>
</comment>
<name>A0ACB9KVE0_BAUVA</name>